<dbReference type="EMBL" id="BMAT01002989">
    <property type="protein sequence ID" value="GFS18250.1"/>
    <property type="molecule type" value="Genomic_DNA"/>
</dbReference>
<dbReference type="Proteomes" id="UP000762676">
    <property type="component" value="Unassembled WGS sequence"/>
</dbReference>
<sequence length="108" mass="12406">MIKLSPLKCGATVLRTSWKEHKTNEEVLGLQAADVTGLTGRLLDQLMKRKLRHAGQVIRGSSGHLLQLALEGRIEGRRGRGRLKRSWTDELKQWIHYCTCIWRNQMES</sequence>
<protein>
    <submittedName>
        <fullName evidence="1">Endonuclease-reverse transcriptase</fullName>
    </submittedName>
</protein>
<reference evidence="1 2" key="1">
    <citation type="journal article" date="2021" name="Elife">
        <title>Chloroplast acquisition without the gene transfer in kleptoplastic sea slugs, Plakobranchus ocellatus.</title>
        <authorList>
            <person name="Maeda T."/>
            <person name="Takahashi S."/>
            <person name="Yoshida T."/>
            <person name="Shimamura S."/>
            <person name="Takaki Y."/>
            <person name="Nagai Y."/>
            <person name="Toyoda A."/>
            <person name="Suzuki Y."/>
            <person name="Arimoto A."/>
            <person name="Ishii H."/>
            <person name="Satoh N."/>
            <person name="Nishiyama T."/>
            <person name="Hasebe M."/>
            <person name="Maruyama T."/>
            <person name="Minagawa J."/>
            <person name="Obokata J."/>
            <person name="Shigenobu S."/>
        </authorList>
    </citation>
    <scope>NUCLEOTIDE SEQUENCE [LARGE SCALE GENOMIC DNA]</scope>
</reference>
<evidence type="ECO:0000313" key="1">
    <source>
        <dbReference type="EMBL" id="GFS18250.1"/>
    </source>
</evidence>
<keyword evidence="1" id="KW-0540">Nuclease</keyword>
<proteinExistence type="predicted"/>
<keyword evidence="2" id="KW-1185">Reference proteome</keyword>
<keyword evidence="1" id="KW-0378">Hydrolase</keyword>
<organism evidence="1 2">
    <name type="scientific">Elysia marginata</name>
    <dbReference type="NCBI Taxonomy" id="1093978"/>
    <lineage>
        <taxon>Eukaryota</taxon>
        <taxon>Metazoa</taxon>
        <taxon>Spiralia</taxon>
        <taxon>Lophotrochozoa</taxon>
        <taxon>Mollusca</taxon>
        <taxon>Gastropoda</taxon>
        <taxon>Heterobranchia</taxon>
        <taxon>Euthyneura</taxon>
        <taxon>Panpulmonata</taxon>
        <taxon>Sacoglossa</taxon>
        <taxon>Placobranchoidea</taxon>
        <taxon>Plakobranchidae</taxon>
        <taxon>Elysia</taxon>
    </lineage>
</organism>
<comment type="caution">
    <text evidence="1">The sequence shown here is derived from an EMBL/GenBank/DDBJ whole genome shotgun (WGS) entry which is preliminary data.</text>
</comment>
<dbReference type="GO" id="GO:0004519">
    <property type="term" value="F:endonuclease activity"/>
    <property type="evidence" value="ECO:0007669"/>
    <property type="project" value="UniProtKB-KW"/>
</dbReference>
<keyword evidence="1" id="KW-0255">Endonuclease</keyword>
<accession>A0AAV4J7H5</accession>
<dbReference type="AlphaFoldDB" id="A0AAV4J7H5"/>
<gene>
    <name evidence="1" type="ORF">ElyMa_001516600</name>
</gene>
<name>A0AAV4J7H5_9GAST</name>
<evidence type="ECO:0000313" key="2">
    <source>
        <dbReference type="Proteomes" id="UP000762676"/>
    </source>
</evidence>